<evidence type="ECO:0000313" key="5">
    <source>
        <dbReference type="Proteomes" id="UP000440578"/>
    </source>
</evidence>
<comment type="caution">
    <text evidence="4">The sequence shown here is derived from an EMBL/GenBank/DDBJ whole genome shotgun (WGS) entry which is preliminary data.</text>
</comment>
<organism evidence="4 5">
    <name type="scientific">Amphibalanus amphitrite</name>
    <name type="common">Striped barnacle</name>
    <name type="synonym">Balanus amphitrite</name>
    <dbReference type="NCBI Taxonomy" id="1232801"/>
    <lineage>
        <taxon>Eukaryota</taxon>
        <taxon>Metazoa</taxon>
        <taxon>Ecdysozoa</taxon>
        <taxon>Arthropoda</taxon>
        <taxon>Crustacea</taxon>
        <taxon>Multicrustacea</taxon>
        <taxon>Cirripedia</taxon>
        <taxon>Thoracica</taxon>
        <taxon>Thoracicalcarea</taxon>
        <taxon>Balanomorpha</taxon>
        <taxon>Balanoidea</taxon>
        <taxon>Balanidae</taxon>
        <taxon>Amphibalaninae</taxon>
        <taxon>Amphibalanus</taxon>
    </lineage>
</organism>
<dbReference type="AlphaFoldDB" id="A0A6A4VK93"/>
<sequence length="107" mass="11621">MVGQLGWAASPVAIAWVELVATRLMAGTFIILVVDSTDQDRLPVVKEELCKILAHDELAKASLLVLANKQDVKSALSSADISRELNLTSLKRHHWRIQACCALTGEG</sequence>
<dbReference type="GO" id="GO:0005525">
    <property type="term" value="F:GTP binding"/>
    <property type="evidence" value="ECO:0007669"/>
    <property type="project" value="UniProtKB-KW"/>
</dbReference>
<dbReference type="Proteomes" id="UP000440578">
    <property type="component" value="Unassembled WGS sequence"/>
</dbReference>
<accession>A0A6A4VK93</accession>
<dbReference type="InterPro" id="IPR024156">
    <property type="entry name" value="Small_GTPase_ARF"/>
</dbReference>
<name>A0A6A4VK93_AMPAM</name>
<dbReference type="SUPFAM" id="SSF52540">
    <property type="entry name" value="P-loop containing nucleoside triphosphate hydrolases"/>
    <property type="match status" value="1"/>
</dbReference>
<evidence type="ECO:0000256" key="3">
    <source>
        <dbReference type="PIRSR" id="PIRSR606689-1"/>
    </source>
</evidence>
<dbReference type="EMBL" id="VIIS01001857">
    <property type="protein sequence ID" value="KAF0291730.1"/>
    <property type="molecule type" value="Genomic_DNA"/>
</dbReference>
<dbReference type="OrthoDB" id="2011769at2759"/>
<dbReference type="GO" id="GO:0003924">
    <property type="term" value="F:GTPase activity"/>
    <property type="evidence" value="ECO:0007669"/>
    <property type="project" value="InterPro"/>
</dbReference>
<proteinExistence type="predicted"/>
<protein>
    <submittedName>
        <fullName evidence="4">ADP-ribosylation factor-like protein 5A</fullName>
    </submittedName>
</protein>
<reference evidence="4 5" key="1">
    <citation type="submission" date="2019-07" db="EMBL/GenBank/DDBJ databases">
        <title>Draft genome assembly of a fouling barnacle, Amphibalanus amphitrite (Darwin, 1854): The first reference genome for Thecostraca.</title>
        <authorList>
            <person name="Kim W."/>
        </authorList>
    </citation>
    <scope>NUCLEOTIDE SEQUENCE [LARGE SCALE GENOMIC DNA]</scope>
    <source>
        <strain evidence="4">SNU_AA5</strain>
        <tissue evidence="4">Soma without cirri and trophi</tissue>
    </source>
</reference>
<dbReference type="InterPro" id="IPR027417">
    <property type="entry name" value="P-loop_NTPase"/>
</dbReference>
<dbReference type="Pfam" id="PF00025">
    <property type="entry name" value="Arf"/>
    <property type="match status" value="1"/>
</dbReference>
<dbReference type="InterPro" id="IPR006689">
    <property type="entry name" value="Small_GTPase_ARF/SAR"/>
</dbReference>
<gene>
    <name evidence="4" type="primary">ARL5A</name>
    <name evidence="4" type="ORF">FJT64_010187</name>
</gene>
<keyword evidence="2 3" id="KW-0342">GTP-binding</keyword>
<evidence type="ECO:0000256" key="2">
    <source>
        <dbReference type="ARBA" id="ARBA00023134"/>
    </source>
</evidence>
<keyword evidence="1 3" id="KW-0547">Nucleotide-binding</keyword>
<evidence type="ECO:0000256" key="1">
    <source>
        <dbReference type="ARBA" id="ARBA00022741"/>
    </source>
</evidence>
<keyword evidence="5" id="KW-1185">Reference proteome</keyword>
<evidence type="ECO:0000313" key="4">
    <source>
        <dbReference type="EMBL" id="KAF0291730.1"/>
    </source>
</evidence>
<dbReference type="Gene3D" id="3.40.50.300">
    <property type="entry name" value="P-loop containing nucleotide triphosphate hydrolases"/>
    <property type="match status" value="1"/>
</dbReference>
<dbReference type="PROSITE" id="PS51417">
    <property type="entry name" value="ARF"/>
    <property type="match status" value="1"/>
</dbReference>
<feature type="binding site" evidence="3">
    <location>
        <begin position="68"/>
        <end position="71"/>
    </location>
    <ligand>
        <name>GTP</name>
        <dbReference type="ChEBI" id="CHEBI:37565"/>
    </ligand>
</feature>
<dbReference type="PANTHER" id="PTHR11711">
    <property type="entry name" value="ADP RIBOSYLATION FACTOR-RELATED"/>
    <property type="match status" value="1"/>
</dbReference>